<dbReference type="InterPro" id="IPR013259">
    <property type="entry name" value="Sulfakinin"/>
</dbReference>
<comment type="similarity">
    <text evidence="2">Belongs to the gastrin/cholecystokinin family.</text>
</comment>
<evidence type="ECO:0000313" key="7">
    <source>
        <dbReference type="EMBL" id="CAD7659273.1"/>
    </source>
</evidence>
<dbReference type="OrthoDB" id="6360815at2759"/>
<accession>A0A7R9MHR9</accession>
<keyword evidence="6" id="KW-0732">Signal</keyword>
<evidence type="ECO:0000313" key="8">
    <source>
        <dbReference type="Proteomes" id="UP000728032"/>
    </source>
</evidence>
<dbReference type="AlphaFoldDB" id="A0A7R9MHR9"/>
<dbReference type="InterPro" id="IPR013152">
    <property type="entry name" value="Gastrin/cholecystokinin_CS"/>
</dbReference>
<evidence type="ECO:0000256" key="6">
    <source>
        <dbReference type="SAM" id="SignalP"/>
    </source>
</evidence>
<evidence type="ECO:0000256" key="5">
    <source>
        <dbReference type="ARBA" id="ARBA00023320"/>
    </source>
</evidence>
<gene>
    <name evidence="7" type="ORF">ONB1V03_LOCUS15869</name>
</gene>
<keyword evidence="4" id="KW-0027">Amidation</keyword>
<comment type="subcellular location">
    <subcellularLocation>
        <location evidence="1">Secreted</location>
    </subcellularLocation>
</comment>
<feature type="signal peptide" evidence="6">
    <location>
        <begin position="1"/>
        <end position="20"/>
    </location>
</feature>
<keyword evidence="3" id="KW-0964">Secreted</keyword>
<evidence type="ECO:0000256" key="4">
    <source>
        <dbReference type="ARBA" id="ARBA00022815"/>
    </source>
</evidence>
<evidence type="ECO:0000256" key="1">
    <source>
        <dbReference type="ARBA" id="ARBA00004613"/>
    </source>
</evidence>
<dbReference type="GO" id="GO:0007218">
    <property type="term" value="P:neuropeptide signaling pathway"/>
    <property type="evidence" value="ECO:0007669"/>
    <property type="project" value="UniProtKB-KW"/>
</dbReference>
<dbReference type="GO" id="GO:0005576">
    <property type="term" value="C:extracellular region"/>
    <property type="evidence" value="ECO:0007669"/>
    <property type="project" value="UniProtKB-SubCell"/>
</dbReference>
<organism evidence="7">
    <name type="scientific">Oppiella nova</name>
    <dbReference type="NCBI Taxonomy" id="334625"/>
    <lineage>
        <taxon>Eukaryota</taxon>
        <taxon>Metazoa</taxon>
        <taxon>Ecdysozoa</taxon>
        <taxon>Arthropoda</taxon>
        <taxon>Chelicerata</taxon>
        <taxon>Arachnida</taxon>
        <taxon>Acari</taxon>
        <taxon>Acariformes</taxon>
        <taxon>Sarcoptiformes</taxon>
        <taxon>Oribatida</taxon>
        <taxon>Brachypylina</taxon>
        <taxon>Oppioidea</taxon>
        <taxon>Oppiidae</taxon>
        <taxon>Oppiella</taxon>
    </lineage>
</organism>
<name>A0A7R9MHR9_9ACAR</name>
<proteinExistence type="inferred from homology"/>
<dbReference type="EMBL" id="CAJPVJ010016956">
    <property type="protein sequence ID" value="CAG2176435.1"/>
    <property type="molecule type" value="Genomic_DNA"/>
</dbReference>
<dbReference type="PROSITE" id="PS00259">
    <property type="entry name" value="GASTRIN"/>
    <property type="match status" value="1"/>
</dbReference>
<dbReference type="Pfam" id="PF08257">
    <property type="entry name" value="Sulfakinin"/>
    <property type="match status" value="1"/>
</dbReference>
<dbReference type="Proteomes" id="UP000728032">
    <property type="component" value="Unassembled WGS sequence"/>
</dbReference>
<keyword evidence="8" id="KW-1185">Reference proteome</keyword>
<feature type="chain" id="PRO_5036403662" evidence="6">
    <location>
        <begin position="21"/>
        <end position="128"/>
    </location>
</feature>
<evidence type="ECO:0000256" key="2">
    <source>
        <dbReference type="ARBA" id="ARBA00006273"/>
    </source>
</evidence>
<sequence>MDKLIVILVLLFDCLILITSSSLQVKPSSKEELQSLIKLTLPLLRQEFINRQELDTFYNMMANGNDDFTQLRSEHKKKSMAPMESVKRKLDDYGHLRFGRNDPNMQSADGLNSRVKYNDPDYGHMRFG</sequence>
<protein>
    <submittedName>
        <fullName evidence="7">Uncharacterized protein</fullName>
    </submittedName>
</protein>
<evidence type="ECO:0000256" key="3">
    <source>
        <dbReference type="ARBA" id="ARBA00022525"/>
    </source>
</evidence>
<dbReference type="EMBL" id="OC931781">
    <property type="protein sequence ID" value="CAD7659273.1"/>
    <property type="molecule type" value="Genomic_DNA"/>
</dbReference>
<keyword evidence="5" id="KW-0527">Neuropeptide</keyword>
<reference evidence="7" key="1">
    <citation type="submission" date="2020-11" db="EMBL/GenBank/DDBJ databases">
        <authorList>
            <person name="Tran Van P."/>
        </authorList>
    </citation>
    <scope>NUCLEOTIDE SEQUENCE</scope>
</reference>